<dbReference type="Gene3D" id="3.40.50.1000">
    <property type="entry name" value="HAD superfamily/HAD-like"/>
    <property type="match status" value="1"/>
</dbReference>
<dbReference type="Proteomes" id="UP000010802">
    <property type="component" value="Chromosome"/>
</dbReference>
<dbReference type="CDD" id="cd07505">
    <property type="entry name" value="HAD_BPGM-like"/>
    <property type="match status" value="1"/>
</dbReference>
<dbReference type="SFLD" id="SFLDG01135">
    <property type="entry name" value="C1.5.6:_HAD__Beta-PGM__Phospha"/>
    <property type="match status" value="1"/>
</dbReference>
<dbReference type="InterPro" id="IPR041492">
    <property type="entry name" value="HAD_2"/>
</dbReference>
<dbReference type="EMBL" id="HF563609">
    <property type="protein sequence ID" value="CDI40479.1"/>
    <property type="molecule type" value="Genomic_DNA"/>
</dbReference>
<dbReference type="PRINTS" id="PR00413">
    <property type="entry name" value="HADHALOGNASE"/>
</dbReference>
<sequence length="230" mass="26097">MEKLSLVIFDMDGLMFDTERISALAWQKAGEELGFKLDPDIIAGATGLNAGDALPYFKKYLGERFSYSEIQKVKLAYFNKYIKENGLPVKEGLYELIDFLEKASIPKAVATSTYRKKAEECLSLANVKDRFDLIVCGDDVSRGKPEPDIFLKAAEELNCLPNECIVLEDSENGLKAALRAKMYPICVPDLRRPSKEVRKLIFKEFSSLIEVKDFLEKEISNLFIKKCEWA</sequence>
<dbReference type="GO" id="GO:0016787">
    <property type="term" value="F:hydrolase activity"/>
    <property type="evidence" value="ECO:0007669"/>
    <property type="project" value="UniProtKB-KW"/>
</dbReference>
<keyword evidence="1" id="KW-0378">Hydrolase</keyword>
<protein>
    <submittedName>
        <fullName evidence="1">HAD-superfamily hydrolase, subfamily IA,variant 3</fullName>
    </submittedName>
</protein>
<accession>F4LWJ7</accession>
<dbReference type="Pfam" id="PF13419">
    <property type="entry name" value="HAD_2"/>
    <property type="match status" value="1"/>
</dbReference>
<dbReference type="NCBIfam" id="TIGR01509">
    <property type="entry name" value="HAD-SF-IA-v3"/>
    <property type="match status" value="1"/>
</dbReference>
<dbReference type="SUPFAM" id="SSF56784">
    <property type="entry name" value="HAD-like"/>
    <property type="match status" value="1"/>
</dbReference>
<dbReference type="eggNOG" id="COG0637">
    <property type="taxonomic scope" value="Bacteria"/>
</dbReference>
<dbReference type="InterPro" id="IPR006439">
    <property type="entry name" value="HAD-SF_hydro_IA"/>
</dbReference>
<reference evidence="2" key="1">
    <citation type="journal article" date="2013" name="Genome Announc.">
        <title>First genome sequence of a syntrophic acetate-oxidizing bacterium, Tepidanaerobacter acetatoxydans strain Re1.</title>
        <authorList>
            <person name="Manzoor S."/>
            <person name="Bongcam-Rudloff E."/>
            <person name="Schnurer A."/>
            <person name="Muller B."/>
        </authorList>
    </citation>
    <scope>NUCLEOTIDE SEQUENCE [LARGE SCALE GENOMIC DNA]</scope>
    <source>
        <strain evidence="2">Re1</strain>
    </source>
</reference>
<dbReference type="KEGG" id="tae:TepiRe1_0772"/>
<dbReference type="Gene3D" id="1.10.150.240">
    <property type="entry name" value="Putative phosphatase, domain 2"/>
    <property type="match status" value="1"/>
</dbReference>
<dbReference type="RefSeq" id="WP_013777822.1">
    <property type="nucleotide sequence ID" value="NC_015519.1"/>
</dbReference>
<dbReference type="InterPro" id="IPR036412">
    <property type="entry name" value="HAD-like_sf"/>
</dbReference>
<dbReference type="NCBIfam" id="TIGR01549">
    <property type="entry name" value="HAD-SF-IA-v1"/>
    <property type="match status" value="1"/>
</dbReference>
<dbReference type="SFLD" id="SFLDG01129">
    <property type="entry name" value="C1.5:_HAD__Beta-PGM__Phosphata"/>
    <property type="match status" value="1"/>
</dbReference>
<dbReference type="InterPro" id="IPR023214">
    <property type="entry name" value="HAD_sf"/>
</dbReference>
<organism evidence="1 2">
    <name type="scientific">Tepidanaerobacter acetatoxydans (strain DSM 21804 / JCM 16047 / Re1)</name>
    <dbReference type="NCBI Taxonomy" id="1209989"/>
    <lineage>
        <taxon>Bacteria</taxon>
        <taxon>Bacillati</taxon>
        <taxon>Bacillota</taxon>
        <taxon>Clostridia</taxon>
        <taxon>Thermosediminibacterales</taxon>
        <taxon>Tepidanaerobacteraceae</taxon>
        <taxon>Tepidanaerobacter</taxon>
    </lineage>
</organism>
<keyword evidence="2" id="KW-1185">Reference proteome</keyword>
<dbReference type="KEGG" id="tep:TepRe1_0712"/>
<gene>
    <name evidence="1" type="ordered locus">TEPIRE1_0772</name>
</gene>
<dbReference type="STRING" id="1209989.TepRe1_0712"/>
<proteinExistence type="predicted"/>
<dbReference type="HOGENOM" id="CLU_045011_13_3_9"/>
<dbReference type="PANTHER" id="PTHR18901:SF38">
    <property type="entry name" value="PSEUDOURIDINE-5'-PHOSPHATASE"/>
    <property type="match status" value="1"/>
</dbReference>
<dbReference type="SFLD" id="SFLDS00003">
    <property type="entry name" value="Haloacid_Dehalogenase"/>
    <property type="match status" value="1"/>
</dbReference>
<dbReference type="AlphaFoldDB" id="F4LWJ7"/>
<name>F4LWJ7_TEPAE</name>
<evidence type="ECO:0000313" key="2">
    <source>
        <dbReference type="Proteomes" id="UP000010802"/>
    </source>
</evidence>
<dbReference type="OrthoDB" id="9797743at2"/>
<dbReference type="PANTHER" id="PTHR18901">
    <property type="entry name" value="2-DEOXYGLUCOSE-6-PHOSPHATE PHOSPHATASE 2"/>
    <property type="match status" value="1"/>
</dbReference>
<dbReference type="InterPro" id="IPR023198">
    <property type="entry name" value="PGP-like_dom2"/>
</dbReference>
<evidence type="ECO:0000313" key="1">
    <source>
        <dbReference type="EMBL" id="CDI40479.1"/>
    </source>
</evidence>